<evidence type="ECO:0000256" key="3">
    <source>
        <dbReference type="ARBA" id="ARBA00012759"/>
    </source>
</evidence>
<accession>A0AAF3FND9</accession>
<protein>
    <recommendedName>
        <fullName evidence="3">ubiquitinyl hydrolase 1</fullName>
        <ecNumber evidence="3">3.4.19.12</ecNumber>
    </recommendedName>
</protein>
<dbReference type="GO" id="GO:0004843">
    <property type="term" value="F:cysteine-type deubiquitinase activity"/>
    <property type="evidence" value="ECO:0007669"/>
    <property type="project" value="UniProtKB-EC"/>
</dbReference>
<evidence type="ECO:0000256" key="6">
    <source>
        <dbReference type="ARBA" id="ARBA00022801"/>
    </source>
</evidence>
<keyword evidence="9" id="KW-1185">Reference proteome</keyword>
<dbReference type="Gene3D" id="3.90.70.10">
    <property type="entry name" value="Cysteine proteinases"/>
    <property type="match status" value="1"/>
</dbReference>
<dbReference type="PANTHER" id="PTHR21646">
    <property type="entry name" value="UBIQUITIN CARBOXYL-TERMINAL HYDROLASE"/>
    <property type="match status" value="1"/>
</dbReference>
<dbReference type="WBParaSite" id="MBELARI_LOCUS827">
    <property type="protein sequence ID" value="MBELARI_LOCUS827"/>
    <property type="gene ID" value="MBELARI_LOCUS827"/>
</dbReference>
<evidence type="ECO:0000313" key="10">
    <source>
        <dbReference type="WBParaSite" id="MBELARI_LOCUS827"/>
    </source>
</evidence>
<dbReference type="PANTHER" id="PTHR21646:SF24">
    <property type="entry name" value="UBIQUITIN CARBOXYL-TERMINAL HYDROLASE"/>
    <property type="match status" value="1"/>
</dbReference>
<dbReference type="Pfam" id="PF00443">
    <property type="entry name" value="UCH"/>
    <property type="match status" value="1"/>
</dbReference>
<dbReference type="SUPFAM" id="SSF54001">
    <property type="entry name" value="Cysteine proteinases"/>
    <property type="match status" value="1"/>
</dbReference>
<evidence type="ECO:0000256" key="4">
    <source>
        <dbReference type="ARBA" id="ARBA00022670"/>
    </source>
</evidence>
<organism evidence="9 10">
    <name type="scientific">Mesorhabditis belari</name>
    <dbReference type="NCBI Taxonomy" id="2138241"/>
    <lineage>
        <taxon>Eukaryota</taxon>
        <taxon>Metazoa</taxon>
        <taxon>Ecdysozoa</taxon>
        <taxon>Nematoda</taxon>
        <taxon>Chromadorea</taxon>
        <taxon>Rhabditida</taxon>
        <taxon>Rhabditina</taxon>
        <taxon>Rhabditomorpha</taxon>
        <taxon>Rhabditoidea</taxon>
        <taxon>Rhabditidae</taxon>
        <taxon>Mesorhabditinae</taxon>
        <taxon>Mesorhabditis</taxon>
    </lineage>
</organism>
<dbReference type="AlphaFoldDB" id="A0AAF3FND9"/>
<dbReference type="GO" id="GO:0016579">
    <property type="term" value="P:protein deubiquitination"/>
    <property type="evidence" value="ECO:0007669"/>
    <property type="project" value="InterPro"/>
</dbReference>
<dbReference type="EC" id="3.4.19.12" evidence="3"/>
<keyword evidence="6" id="KW-0378">Hydrolase</keyword>
<evidence type="ECO:0000256" key="1">
    <source>
        <dbReference type="ARBA" id="ARBA00000707"/>
    </source>
</evidence>
<reference evidence="10" key="1">
    <citation type="submission" date="2024-02" db="UniProtKB">
        <authorList>
            <consortium name="WormBaseParasite"/>
        </authorList>
    </citation>
    <scope>IDENTIFICATION</scope>
</reference>
<comment type="catalytic activity">
    <reaction evidence="1">
        <text>Thiol-dependent hydrolysis of ester, thioester, amide, peptide and isopeptide bonds formed by the C-terminal Gly of ubiquitin (a 76-residue protein attached to proteins as an intracellular targeting signal).</text>
        <dbReference type="EC" id="3.4.19.12"/>
    </reaction>
</comment>
<keyword evidence="7" id="KW-0788">Thiol protease</keyword>
<evidence type="ECO:0000256" key="7">
    <source>
        <dbReference type="ARBA" id="ARBA00022807"/>
    </source>
</evidence>
<dbReference type="InterPro" id="IPR028889">
    <property type="entry name" value="USP"/>
</dbReference>
<dbReference type="InterPro" id="IPR001394">
    <property type="entry name" value="Peptidase_C19_UCH"/>
</dbReference>
<keyword evidence="4" id="KW-0645">Protease</keyword>
<dbReference type="Proteomes" id="UP000887575">
    <property type="component" value="Unassembled WGS sequence"/>
</dbReference>
<evidence type="ECO:0000256" key="2">
    <source>
        <dbReference type="ARBA" id="ARBA00009085"/>
    </source>
</evidence>
<sequence>MRFWLRKTELLCRLLKKLMVYAALLFVGKLANNQKTKTFNQKAGKLKEKIDIQVEIPVRGFELNDKLANTLHEHVQDDLIAMSHHSGGLGGGHYTASAINPNGKWYEFNDSCVSERNPPDDRLKASSPYMLVYRRRNHCFDDGKLI</sequence>
<dbReference type="InterPro" id="IPR050185">
    <property type="entry name" value="Ub_carboxyl-term_hydrolase"/>
</dbReference>
<proteinExistence type="inferred from homology"/>
<dbReference type="PROSITE" id="PS50235">
    <property type="entry name" value="USP_3"/>
    <property type="match status" value="1"/>
</dbReference>
<dbReference type="GO" id="GO:0006508">
    <property type="term" value="P:proteolysis"/>
    <property type="evidence" value="ECO:0007669"/>
    <property type="project" value="UniProtKB-KW"/>
</dbReference>
<keyword evidence="5" id="KW-0833">Ubl conjugation pathway</keyword>
<evidence type="ECO:0000259" key="8">
    <source>
        <dbReference type="PROSITE" id="PS50235"/>
    </source>
</evidence>
<evidence type="ECO:0000256" key="5">
    <source>
        <dbReference type="ARBA" id="ARBA00022786"/>
    </source>
</evidence>
<dbReference type="InterPro" id="IPR038765">
    <property type="entry name" value="Papain-like_cys_pep_sf"/>
</dbReference>
<feature type="domain" description="USP" evidence="8">
    <location>
        <begin position="1"/>
        <end position="136"/>
    </location>
</feature>
<evidence type="ECO:0000313" key="9">
    <source>
        <dbReference type="Proteomes" id="UP000887575"/>
    </source>
</evidence>
<name>A0AAF3FND9_9BILA</name>
<comment type="similarity">
    <text evidence="2">Belongs to the peptidase C19 family.</text>
</comment>